<feature type="region of interest" description="Disordered" evidence="16">
    <location>
        <begin position="1137"/>
        <end position="1171"/>
    </location>
</feature>
<feature type="region of interest" description="Disordered" evidence="16">
    <location>
        <begin position="1"/>
        <end position="355"/>
    </location>
</feature>
<keyword evidence="11" id="KW-0460">Magnesium</keyword>
<dbReference type="EC" id="3.1.26.12" evidence="14"/>
<evidence type="ECO:0000256" key="11">
    <source>
        <dbReference type="ARBA" id="ARBA00022842"/>
    </source>
</evidence>
<dbReference type="GO" id="GO:0006364">
    <property type="term" value="P:rRNA processing"/>
    <property type="evidence" value="ECO:0007669"/>
    <property type="project" value="TreeGrafter"/>
</dbReference>
<comment type="caution">
    <text evidence="18">The sequence shown here is derived from an EMBL/GenBank/DDBJ whole genome shotgun (WGS) entry which is preliminary data.</text>
</comment>
<dbReference type="CDD" id="cd04453">
    <property type="entry name" value="S1_RNase_E"/>
    <property type="match status" value="1"/>
</dbReference>
<dbReference type="Pfam" id="PF10150">
    <property type="entry name" value="RNase_E_G"/>
    <property type="match status" value="1"/>
</dbReference>
<feature type="domain" description="S1 motif" evidence="17">
    <location>
        <begin position="690"/>
        <end position="767"/>
    </location>
</feature>
<keyword evidence="5" id="KW-0963">Cytoplasm</keyword>
<feature type="region of interest" description="Disordered" evidence="16">
    <location>
        <begin position="1236"/>
        <end position="1348"/>
    </location>
</feature>
<accession>A0A9W4E4H3</accession>
<dbReference type="GO" id="GO:0008995">
    <property type="term" value="F:ribonuclease E activity"/>
    <property type="evidence" value="ECO:0007669"/>
    <property type="project" value="UniProtKB-EC"/>
</dbReference>
<feature type="compositionally biased region" description="Low complexity" evidence="16">
    <location>
        <begin position="227"/>
        <end position="240"/>
    </location>
</feature>
<evidence type="ECO:0000256" key="15">
    <source>
        <dbReference type="ARBA" id="ARBA00072999"/>
    </source>
</evidence>
<feature type="region of interest" description="Disordered" evidence="16">
    <location>
        <begin position="404"/>
        <end position="635"/>
    </location>
</feature>
<dbReference type="InterPro" id="IPR012340">
    <property type="entry name" value="NA-bd_OB-fold"/>
</dbReference>
<evidence type="ECO:0000256" key="9">
    <source>
        <dbReference type="ARBA" id="ARBA00022801"/>
    </source>
</evidence>
<evidence type="ECO:0000256" key="12">
    <source>
        <dbReference type="ARBA" id="ARBA00022884"/>
    </source>
</evidence>
<dbReference type="GO" id="GO:0003723">
    <property type="term" value="F:RNA binding"/>
    <property type="evidence" value="ECO:0007669"/>
    <property type="project" value="UniProtKB-KW"/>
</dbReference>
<feature type="compositionally biased region" description="Low complexity" evidence="16">
    <location>
        <begin position="1262"/>
        <end position="1302"/>
    </location>
</feature>
<dbReference type="PANTHER" id="PTHR30001:SF0">
    <property type="entry name" value="RIBONUCLEASE G"/>
    <property type="match status" value="1"/>
</dbReference>
<feature type="compositionally biased region" description="Low complexity" evidence="16">
    <location>
        <begin position="328"/>
        <end position="347"/>
    </location>
</feature>
<feature type="compositionally biased region" description="Low complexity" evidence="16">
    <location>
        <begin position="1137"/>
        <end position="1149"/>
    </location>
</feature>
<feature type="compositionally biased region" description="Acidic residues" evidence="16">
    <location>
        <begin position="523"/>
        <end position="546"/>
    </location>
</feature>
<comment type="cofactor">
    <cofactor evidence="2">
        <name>Zn(2+)</name>
        <dbReference type="ChEBI" id="CHEBI:29105"/>
    </cofactor>
</comment>
<feature type="compositionally biased region" description="Low complexity" evidence="16">
    <location>
        <begin position="10"/>
        <end position="19"/>
    </location>
</feature>
<feature type="compositionally biased region" description="Acidic residues" evidence="16">
    <location>
        <begin position="202"/>
        <end position="212"/>
    </location>
</feature>
<dbReference type="RefSeq" id="WP_205042464.1">
    <property type="nucleotide sequence ID" value="NZ_CAJVAX010000012.1"/>
</dbReference>
<comment type="subcellular location">
    <subcellularLocation>
        <location evidence="3">Cytoplasm</location>
    </subcellularLocation>
</comment>
<name>A0A9W4E4H3_9ACTN</name>
<evidence type="ECO:0000256" key="7">
    <source>
        <dbReference type="ARBA" id="ARBA00022694"/>
    </source>
</evidence>
<feature type="compositionally biased region" description="Low complexity" evidence="16">
    <location>
        <begin position="1236"/>
        <end position="1252"/>
    </location>
</feature>
<feature type="compositionally biased region" description="Low complexity" evidence="16">
    <location>
        <begin position="28"/>
        <end position="54"/>
    </location>
</feature>
<evidence type="ECO:0000259" key="17">
    <source>
        <dbReference type="PROSITE" id="PS50126"/>
    </source>
</evidence>
<feature type="compositionally biased region" description="Low complexity" evidence="16">
    <location>
        <begin position="192"/>
        <end position="201"/>
    </location>
</feature>
<dbReference type="SMART" id="SM00316">
    <property type="entry name" value="S1"/>
    <property type="match status" value="1"/>
</dbReference>
<keyword evidence="19" id="KW-1185">Reference proteome</keyword>
<feature type="compositionally biased region" description="Basic residues" evidence="16">
    <location>
        <begin position="1310"/>
        <end position="1340"/>
    </location>
</feature>
<keyword evidence="8" id="KW-0479">Metal-binding</keyword>
<feature type="compositionally biased region" description="Low complexity" evidence="16">
    <location>
        <begin position="270"/>
        <end position="283"/>
    </location>
</feature>
<proteinExistence type="inferred from homology"/>
<dbReference type="InterPro" id="IPR004659">
    <property type="entry name" value="RNase_E/G"/>
</dbReference>
<feature type="compositionally biased region" description="Basic and acidic residues" evidence="16">
    <location>
        <begin position="617"/>
        <end position="634"/>
    </location>
</feature>
<organism evidence="18 19">
    <name type="scientific">Actinacidiphila bryophytorum</name>
    <dbReference type="NCBI Taxonomy" id="1436133"/>
    <lineage>
        <taxon>Bacteria</taxon>
        <taxon>Bacillati</taxon>
        <taxon>Actinomycetota</taxon>
        <taxon>Actinomycetes</taxon>
        <taxon>Kitasatosporales</taxon>
        <taxon>Streptomycetaceae</taxon>
        <taxon>Actinacidiphila</taxon>
    </lineage>
</organism>
<evidence type="ECO:0000256" key="16">
    <source>
        <dbReference type="SAM" id="MobiDB-lite"/>
    </source>
</evidence>
<dbReference type="GO" id="GO:0008033">
    <property type="term" value="P:tRNA processing"/>
    <property type="evidence" value="ECO:0007669"/>
    <property type="project" value="UniProtKB-KW"/>
</dbReference>
<evidence type="ECO:0000256" key="5">
    <source>
        <dbReference type="ARBA" id="ARBA00022490"/>
    </source>
</evidence>
<keyword evidence="6" id="KW-0507">mRNA processing</keyword>
<keyword evidence="7" id="KW-0819">tRNA processing</keyword>
<evidence type="ECO:0000256" key="8">
    <source>
        <dbReference type="ARBA" id="ARBA00022723"/>
    </source>
</evidence>
<dbReference type="InterPro" id="IPR019307">
    <property type="entry name" value="RNA-bd_AU-1/RNase_E/G"/>
</dbReference>
<evidence type="ECO:0000313" key="18">
    <source>
        <dbReference type="EMBL" id="CAG7627015.1"/>
    </source>
</evidence>
<evidence type="ECO:0000256" key="1">
    <source>
        <dbReference type="ARBA" id="ARBA00001946"/>
    </source>
</evidence>
<feature type="compositionally biased region" description="Low complexity" evidence="16">
    <location>
        <begin position="91"/>
        <end position="110"/>
    </location>
</feature>
<feature type="compositionally biased region" description="Low complexity" evidence="16">
    <location>
        <begin position="464"/>
        <end position="475"/>
    </location>
</feature>
<comment type="cofactor">
    <cofactor evidence="1">
        <name>Mg(2+)</name>
        <dbReference type="ChEBI" id="CHEBI:18420"/>
    </cofactor>
</comment>
<evidence type="ECO:0000256" key="13">
    <source>
        <dbReference type="ARBA" id="ARBA00050524"/>
    </source>
</evidence>
<dbReference type="PANTHER" id="PTHR30001">
    <property type="entry name" value="RIBONUCLEASE"/>
    <property type="match status" value="1"/>
</dbReference>
<feature type="compositionally biased region" description="Low complexity" evidence="16">
    <location>
        <begin position="1211"/>
        <end position="1224"/>
    </location>
</feature>
<dbReference type="SUPFAM" id="SSF50249">
    <property type="entry name" value="Nucleic acid-binding proteins"/>
    <property type="match status" value="1"/>
</dbReference>
<feature type="region of interest" description="Disordered" evidence="16">
    <location>
        <begin position="1185"/>
        <end position="1224"/>
    </location>
</feature>
<comment type="similarity">
    <text evidence="4">Belongs to the RNase E/G family.</text>
</comment>
<keyword evidence="9" id="KW-0378">Hydrolase</keyword>
<evidence type="ECO:0000256" key="14">
    <source>
        <dbReference type="ARBA" id="ARBA00066879"/>
    </source>
</evidence>
<dbReference type="Proteomes" id="UP001153328">
    <property type="component" value="Unassembled WGS sequence"/>
</dbReference>
<reference evidence="18" key="1">
    <citation type="submission" date="2021-06" db="EMBL/GenBank/DDBJ databases">
        <authorList>
            <person name="Arsene-Ploetze F."/>
        </authorList>
    </citation>
    <scope>NUCLEOTIDE SEQUENCE</scope>
    <source>
        <strain evidence="18">SBRY1</strain>
    </source>
</reference>
<keyword evidence="12" id="KW-0694">RNA-binding</keyword>
<feature type="compositionally biased region" description="Low complexity" evidence="16">
    <location>
        <begin position="63"/>
        <end position="83"/>
    </location>
</feature>
<dbReference type="GO" id="GO:0005737">
    <property type="term" value="C:cytoplasm"/>
    <property type="evidence" value="ECO:0007669"/>
    <property type="project" value="UniProtKB-SubCell"/>
</dbReference>
<dbReference type="Gene3D" id="2.40.50.140">
    <property type="entry name" value="Nucleic acid-binding proteins"/>
    <property type="match status" value="1"/>
</dbReference>
<dbReference type="GO" id="GO:0046872">
    <property type="term" value="F:metal ion binding"/>
    <property type="evidence" value="ECO:0007669"/>
    <property type="project" value="UniProtKB-KW"/>
</dbReference>
<evidence type="ECO:0000256" key="3">
    <source>
        <dbReference type="ARBA" id="ARBA00004496"/>
    </source>
</evidence>
<feature type="compositionally biased region" description="Basic residues" evidence="16">
    <location>
        <begin position="560"/>
        <end position="569"/>
    </location>
</feature>
<feature type="compositionally biased region" description="Acidic residues" evidence="16">
    <location>
        <begin position="436"/>
        <end position="449"/>
    </location>
</feature>
<feature type="compositionally biased region" description="Low complexity" evidence="16">
    <location>
        <begin position="1159"/>
        <end position="1171"/>
    </location>
</feature>
<feature type="compositionally biased region" description="Low complexity" evidence="16">
    <location>
        <begin position="250"/>
        <end position="261"/>
    </location>
</feature>
<evidence type="ECO:0000313" key="19">
    <source>
        <dbReference type="Proteomes" id="UP001153328"/>
    </source>
</evidence>
<dbReference type="GO" id="GO:0006397">
    <property type="term" value="P:mRNA processing"/>
    <property type="evidence" value="ECO:0007669"/>
    <property type="project" value="UniProtKB-KW"/>
</dbReference>
<protein>
    <recommendedName>
        <fullName evidence="15">Ribonuclease E</fullName>
        <ecNumber evidence="14">3.1.26.12</ecNumber>
    </recommendedName>
</protein>
<evidence type="ECO:0000256" key="4">
    <source>
        <dbReference type="ARBA" id="ARBA00005522"/>
    </source>
</evidence>
<dbReference type="InterPro" id="IPR003029">
    <property type="entry name" value="S1_domain"/>
</dbReference>
<sequence>MPDQTDSHTTAADTPAEAAPARRRRAASRPAGPPVGVAAEADTGTGSADAPEAAPARRRTRKTAASEAAATDTAAETGETAAPARRRATRKAAAAPAAEEAAADDAAPAPARRRATRKAAAPAPAAEETEAVQAAPEAASDDAAPARTRRRATRKAAAPAPAAEETEAAEAAPEAASDDAAPARTRRRATRKAAAPAAAPEETTDAAEEPVADDAAPARTRRRATRKATAPAGSPAVAEEAPADAEAPVEEAAPAEDAAPARTRRRATRKATAPAGSPAVAEEAPAEAEAPAEEPAGRTARRTRKKAAPAATFSASGGDGSRRLKPGALAPQPEAADASAASGPATAYTGKALRDGDGWAVEVDDAYEIRGYGATPEDAAAQAVAALADAFGIAAESVTLDVRTEEAPARGRRRVVQPPTAVFQPPVFGAPAPAAEEVEEAEPEAEAEEHEGGSSRRRRRRRGGAAADAAATEAAESAEAEAEEPEAEAEGDADGEDRPSSRRRRRGGRRRRRGEAAEHDESASGDDEDEDESQEGDEAESADEHEDEHPQGGGSGSTSSRRRRRRRRRGGDSGADDTHGSDVDDPERTVVKVREPRQSHEPLGTGADQVQSIKGSTRLEAKKQRRREGREQGRRRVPIITEAEFLARREAVERVMVVRQNGERTQIGVLEDNVLVEHYVNKEQATSYVGNVYLGKVQNVLPSMEAAFVDIGKGRNAVLYAGEVNFEALGLSGGPRRIESALKSGQPVLVQVTKDPIGHKGARLTSQVSLPGRYLVYVPEGSMTGISRKLPDTERARLKTILKKIVPEDAGVIVRTAAEGASEDELRRDVERLQAQWDDIQRKAKSGGGSNAPTLLYGEPDMTVRVVRDIFNEDFSKVIVSGDEAWGTIHDYVSHVAPDLADRLSRWTSEVDVFATYRIDEQLLKALDRKVWLPSGGSLVIDKTEAMVVVDVNTGKFTGQGGNLEETVTRNNLEAAEEIVRQLRLRDLGGIVVVDFIDMVLESNRDLVMRRLLECLGRDRTKHQVAEVTSLGLVQMTRKRVGQGLLESFSETCVHCNGRGVIVHMDQATTTGGGGGKRKRRGGKAAGGEGHEHIADVEVETEAEAEAEELPELEPIEVGESDLVPAVGDPEEEWFGSAAEAEAAANSSRGRNRRRGARKATAPAGAPAAAAGEVEQAFVVVPVSEPDVEPLPEPEVSTEPPARTRRRATRKATAPAGSPAAAEEAAVVVVAAEAPAPAAAALPEPEVSTEPPARTRRRATRKVAAPAGSPAAGGDAEIVVAAAAPVPAEAEPEAVSAPASAEEGAEPKKRAARKAPAKKAAAKKTAKKAAAKKTTKKAAAKKSTAPAE</sequence>
<feature type="compositionally biased region" description="Basic residues" evidence="16">
    <location>
        <begin position="501"/>
        <end position="513"/>
    </location>
</feature>
<feature type="compositionally biased region" description="Acidic residues" evidence="16">
    <location>
        <begin position="476"/>
        <end position="495"/>
    </location>
</feature>
<comment type="catalytic activity">
    <reaction evidence="13">
        <text>Endonucleolytic cleavage of single-stranded RNA in A- and U-rich regions.</text>
        <dbReference type="EC" id="3.1.26.12"/>
    </reaction>
</comment>
<feature type="compositionally biased region" description="Basic and acidic residues" evidence="16">
    <location>
        <begin position="576"/>
        <end position="600"/>
    </location>
</feature>
<evidence type="ECO:0000256" key="6">
    <source>
        <dbReference type="ARBA" id="ARBA00022664"/>
    </source>
</evidence>
<gene>
    <name evidence="18" type="ORF">SBRY_20322</name>
</gene>
<feature type="region of interest" description="Disordered" evidence="16">
    <location>
        <begin position="1067"/>
        <end position="1096"/>
    </location>
</feature>
<keyword evidence="10" id="KW-0862">Zinc</keyword>
<dbReference type="PROSITE" id="PS50126">
    <property type="entry name" value="S1"/>
    <property type="match status" value="1"/>
</dbReference>
<feature type="compositionally biased region" description="Low complexity" evidence="16">
    <location>
        <begin position="155"/>
        <end position="183"/>
    </location>
</feature>
<evidence type="ECO:0000256" key="10">
    <source>
        <dbReference type="ARBA" id="ARBA00022833"/>
    </source>
</evidence>
<dbReference type="NCBIfam" id="TIGR00757">
    <property type="entry name" value="RNaseEG"/>
    <property type="match status" value="1"/>
</dbReference>
<dbReference type="FunFam" id="2.40.50.140:FF:000066">
    <property type="entry name" value="Ribonuclease E"/>
    <property type="match status" value="1"/>
</dbReference>
<dbReference type="EMBL" id="CAJVAX010000012">
    <property type="protein sequence ID" value="CAG7627015.1"/>
    <property type="molecule type" value="Genomic_DNA"/>
</dbReference>
<feature type="compositionally biased region" description="Low complexity" evidence="16">
    <location>
        <begin position="118"/>
        <end position="146"/>
    </location>
</feature>
<evidence type="ECO:0000256" key="2">
    <source>
        <dbReference type="ARBA" id="ARBA00001947"/>
    </source>
</evidence>